<protein>
    <recommendedName>
        <fullName evidence="3">SpoIIAA-like</fullName>
    </recommendedName>
</protein>
<evidence type="ECO:0008006" key="3">
    <source>
        <dbReference type="Google" id="ProtNLM"/>
    </source>
</evidence>
<dbReference type="AlphaFoldDB" id="A0A6L9E7J5"/>
<reference evidence="1 2" key="1">
    <citation type="submission" date="2020-01" db="EMBL/GenBank/DDBJ databases">
        <title>Bacteria diversity of Porities sp.</title>
        <authorList>
            <person name="Wang G."/>
        </authorList>
    </citation>
    <scope>NUCLEOTIDE SEQUENCE [LARGE SCALE GENOMIC DNA]</scope>
    <source>
        <strain evidence="1 2">R33</strain>
    </source>
</reference>
<comment type="caution">
    <text evidence="1">The sequence shown here is derived from an EMBL/GenBank/DDBJ whole genome shotgun (WGS) entry which is preliminary data.</text>
</comment>
<accession>A0A6L9E7J5</accession>
<proteinExistence type="predicted"/>
<name>A0A6L9E7J5_9FLAO</name>
<dbReference type="EMBL" id="WXYO01000001">
    <property type="protein sequence ID" value="NAS10755.1"/>
    <property type="molecule type" value="Genomic_DNA"/>
</dbReference>
<evidence type="ECO:0000313" key="1">
    <source>
        <dbReference type="EMBL" id="NAS10755.1"/>
    </source>
</evidence>
<keyword evidence="2" id="KW-1185">Reference proteome</keyword>
<gene>
    <name evidence="1" type="ORF">GTQ38_02000</name>
</gene>
<dbReference type="Proteomes" id="UP000475249">
    <property type="component" value="Unassembled WGS sequence"/>
</dbReference>
<evidence type="ECO:0000313" key="2">
    <source>
        <dbReference type="Proteomes" id="UP000475249"/>
    </source>
</evidence>
<sequence>MCVINKWESEGFIYEASGIVTTDEIIEATEAFYNVPEGFVPRYQIVNALKVEDIYYNPVELVNIAADDLAFSRKYPEMKIALIAKEGPVMDNMMKYLKISWAINNAWEFRVFSSLDAARDWLGLIPA</sequence>
<dbReference type="RefSeq" id="WP_161433546.1">
    <property type="nucleotide sequence ID" value="NZ_WXYO01000001.1"/>
</dbReference>
<organism evidence="1 2">
    <name type="scientific">Poritiphilus flavus</name>
    <dbReference type="NCBI Taxonomy" id="2697053"/>
    <lineage>
        <taxon>Bacteria</taxon>
        <taxon>Pseudomonadati</taxon>
        <taxon>Bacteroidota</taxon>
        <taxon>Flavobacteriia</taxon>
        <taxon>Flavobacteriales</taxon>
        <taxon>Flavobacteriaceae</taxon>
        <taxon>Poritiphilus</taxon>
    </lineage>
</organism>